<dbReference type="PANTHER" id="PTHR11727">
    <property type="entry name" value="DIMETHYLADENOSINE TRANSFERASE"/>
    <property type="match status" value="1"/>
</dbReference>
<dbReference type="InterPro" id="IPR001737">
    <property type="entry name" value="KsgA/Erm"/>
</dbReference>
<organism evidence="10 11">
    <name type="scientific">Mycoplasma capricolum subsp. capricolum 14232</name>
    <dbReference type="NCBI Taxonomy" id="1188238"/>
    <lineage>
        <taxon>Bacteria</taxon>
        <taxon>Bacillati</taxon>
        <taxon>Mycoplasmatota</taxon>
        <taxon>Mollicutes</taxon>
        <taxon>Mycoplasmataceae</taxon>
        <taxon>Mycoplasma</taxon>
    </lineage>
</organism>
<evidence type="ECO:0000313" key="10">
    <source>
        <dbReference type="EMBL" id="KEZ19758.1"/>
    </source>
</evidence>
<comment type="subcellular location">
    <subcellularLocation>
        <location evidence="7">Cytoplasm</location>
    </subcellularLocation>
</comment>
<dbReference type="InterPro" id="IPR020598">
    <property type="entry name" value="rRNA_Ade_methylase_Trfase_N"/>
</dbReference>
<dbReference type="GO" id="GO:0052908">
    <property type="term" value="F:16S rRNA (adenine(1518)-N(6)/adenine(1519)-N(6))-dimethyltransferase activity"/>
    <property type="evidence" value="ECO:0007669"/>
    <property type="project" value="UniProtKB-EC"/>
</dbReference>
<comment type="catalytic activity">
    <reaction evidence="7">
        <text>adenosine(1518)/adenosine(1519) in 16S rRNA + 4 S-adenosyl-L-methionine = N(6)-dimethyladenosine(1518)/N(6)-dimethyladenosine(1519) in 16S rRNA + 4 S-adenosyl-L-homocysteine + 4 H(+)</text>
        <dbReference type="Rhea" id="RHEA:19609"/>
        <dbReference type="Rhea" id="RHEA-COMP:10232"/>
        <dbReference type="Rhea" id="RHEA-COMP:10233"/>
        <dbReference type="ChEBI" id="CHEBI:15378"/>
        <dbReference type="ChEBI" id="CHEBI:57856"/>
        <dbReference type="ChEBI" id="CHEBI:59789"/>
        <dbReference type="ChEBI" id="CHEBI:74411"/>
        <dbReference type="ChEBI" id="CHEBI:74493"/>
        <dbReference type="EC" id="2.1.1.182"/>
    </reaction>
</comment>
<keyword evidence="6 7" id="KW-0694">RNA-binding</keyword>
<dbReference type="RefSeq" id="WP_036431583.1">
    <property type="nucleotide sequence ID" value="NZ_JFDO01000011.1"/>
</dbReference>
<feature type="binding site" evidence="7 8">
    <location>
        <position position="12"/>
    </location>
    <ligand>
        <name>S-adenosyl-L-methionine</name>
        <dbReference type="ChEBI" id="CHEBI:59789"/>
    </ligand>
</feature>
<comment type="function">
    <text evidence="7">Specifically dimethylates two adjacent adenosines (A1518 and A1519) in the loop of a conserved hairpin near the 3'-end of 16S rRNA in the 30S particle. May play a critical role in biogenesis of 30S subunits.</text>
</comment>
<dbReference type="EMBL" id="JFDO01000011">
    <property type="protein sequence ID" value="KEZ19758.1"/>
    <property type="molecule type" value="Genomic_DNA"/>
</dbReference>
<evidence type="ECO:0000259" key="9">
    <source>
        <dbReference type="SMART" id="SM00650"/>
    </source>
</evidence>
<feature type="binding site" evidence="7 8">
    <location>
        <position position="82"/>
    </location>
    <ligand>
        <name>S-adenosyl-L-methionine</name>
        <dbReference type="ChEBI" id="CHEBI:59789"/>
    </ligand>
</feature>
<accession>A0A084EP66</accession>
<keyword evidence="1 7" id="KW-0963">Cytoplasm</keyword>
<comment type="caution">
    <text evidence="10">The sequence shown here is derived from an EMBL/GenBank/DDBJ whole genome shotgun (WGS) entry which is preliminary data.</text>
</comment>
<evidence type="ECO:0000256" key="8">
    <source>
        <dbReference type="PROSITE-ProRule" id="PRU01026"/>
    </source>
</evidence>
<dbReference type="NCBIfam" id="TIGR00755">
    <property type="entry name" value="ksgA"/>
    <property type="match status" value="1"/>
</dbReference>
<protein>
    <recommendedName>
        <fullName evidence="7">Ribosomal RNA small subunit methyltransferase A</fullName>
        <ecNumber evidence="7">2.1.1.182</ecNumber>
    </recommendedName>
    <alternativeName>
        <fullName evidence="7">16S rRNA (adenine(1518)-N(6)/adenine(1519)-N(6))-dimethyltransferase</fullName>
    </alternativeName>
    <alternativeName>
        <fullName evidence="7">16S rRNA dimethyladenosine transferase</fullName>
    </alternativeName>
    <alternativeName>
        <fullName evidence="7">16S rRNA dimethylase</fullName>
    </alternativeName>
    <alternativeName>
        <fullName evidence="7">S-adenosylmethionine-6-N', N'-adenosyl(rRNA) dimethyltransferase</fullName>
    </alternativeName>
</protein>
<dbReference type="CDD" id="cd02440">
    <property type="entry name" value="AdoMet_MTases"/>
    <property type="match status" value="1"/>
</dbReference>
<dbReference type="InterPro" id="IPR020596">
    <property type="entry name" value="rRNA_Ade_Mease_Trfase_CS"/>
</dbReference>
<comment type="similarity">
    <text evidence="7">Belongs to the class I-like SAM-binding methyltransferase superfamily. rRNA adenine N(6)-methyltransferase family. RsmA subfamily.</text>
</comment>
<sequence>MKAKKYYGQNFISDLNLINKIVDVLDQNKDQLIIEIGPGKGALTKELVKRFDKVVVIEIDQDMVEILKTKFNHSNLEIIQADVLEIDLKQLISKYDYKNISIISNTPYYITSEILFKTLQISDLLTKAVFMLQKEVALRICSNKNENNYNNLSIACQFYSQRNFEFVVNKKMFYPIPKVDSAIISLTFNNIYKKQINDDKKFIEFVRILFNNKRKTILNNLNNIIQNKNKALEYLKTLNISSNLRPEQLDIDEYIKLFNLIYISNF</sequence>
<keyword evidence="3 7" id="KW-0489">Methyltransferase</keyword>
<dbReference type="PROSITE" id="PS51689">
    <property type="entry name" value="SAM_RNA_A_N6_MT"/>
    <property type="match status" value="1"/>
</dbReference>
<dbReference type="SUPFAM" id="SSF53335">
    <property type="entry name" value="S-adenosyl-L-methionine-dependent methyltransferases"/>
    <property type="match status" value="1"/>
</dbReference>
<proteinExistence type="inferred from homology"/>
<evidence type="ECO:0000256" key="2">
    <source>
        <dbReference type="ARBA" id="ARBA00022552"/>
    </source>
</evidence>
<dbReference type="Gene3D" id="1.10.8.100">
    <property type="entry name" value="Ribosomal RNA adenine dimethylase-like, domain 2"/>
    <property type="match status" value="1"/>
</dbReference>
<dbReference type="Proteomes" id="UP000028533">
    <property type="component" value="Unassembled WGS sequence"/>
</dbReference>
<keyword evidence="2 7" id="KW-0698">rRNA processing</keyword>
<reference evidence="10 11" key="1">
    <citation type="submission" date="2014-02" db="EMBL/GenBank/DDBJ databases">
        <title>Genome sequence of Mycoplasma capricolum subsp. capricolum strain 14232.</title>
        <authorList>
            <person name="Sirand-Pugnet P."/>
            <person name="Breton M."/>
            <person name="Dordet-Frisoni E."/>
            <person name="Baranowski E."/>
            <person name="Barre A."/>
            <person name="Couture C."/>
            <person name="Dupuy V."/>
            <person name="Gaurivaud P."/>
            <person name="Jacob D."/>
            <person name="Lemaitre C."/>
            <person name="Manso-Silvan L."/>
            <person name="Nikolski M."/>
            <person name="Nouvel L.-X."/>
            <person name="Poumarat F."/>
            <person name="Tardy F."/>
            <person name="Thebault P."/>
            <person name="Theil S."/>
            <person name="Citti C."/>
            <person name="Thiaucourt F."/>
            <person name="Blanchard A."/>
        </authorList>
    </citation>
    <scope>NUCLEOTIDE SEQUENCE [LARGE SCALE GENOMIC DNA]</scope>
    <source>
        <strain evidence="10 11">14232</strain>
    </source>
</reference>
<evidence type="ECO:0000256" key="1">
    <source>
        <dbReference type="ARBA" id="ARBA00022490"/>
    </source>
</evidence>
<gene>
    <name evidence="7" type="primary">rsmA</name>
    <name evidence="7" type="synonym">ksgA</name>
    <name evidence="10" type="ORF">MCAPa_3230</name>
</gene>
<dbReference type="InterPro" id="IPR029063">
    <property type="entry name" value="SAM-dependent_MTases_sf"/>
</dbReference>
<dbReference type="PROSITE" id="PS01131">
    <property type="entry name" value="RRNA_A_DIMETH"/>
    <property type="match status" value="1"/>
</dbReference>
<dbReference type="PANTHER" id="PTHR11727:SF7">
    <property type="entry name" value="DIMETHYLADENOSINE TRANSFERASE-RELATED"/>
    <property type="match status" value="1"/>
</dbReference>
<evidence type="ECO:0000256" key="3">
    <source>
        <dbReference type="ARBA" id="ARBA00022603"/>
    </source>
</evidence>
<keyword evidence="4 7" id="KW-0808">Transferase</keyword>
<dbReference type="Gene3D" id="3.40.50.150">
    <property type="entry name" value="Vaccinia Virus protein VP39"/>
    <property type="match status" value="1"/>
</dbReference>
<feature type="binding site" evidence="7 8">
    <location>
        <position position="10"/>
    </location>
    <ligand>
        <name>S-adenosyl-L-methionine</name>
        <dbReference type="ChEBI" id="CHEBI:59789"/>
    </ligand>
</feature>
<evidence type="ECO:0000256" key="5">
    <source>
        <dbReference type="ARBA" id="ARBA00022691"/>
    </source>
</evidence>
<dbReference type="SMART" id="SM00650">
    <property type="entry name" value="rADc"/>
    <property type="match status" value="1"/>
</dbReference>
<dbReference type="EC" id="2.1.1.182" evidence="7"/>
<name>A0A084EP66_MYCCA</name>
<feature type="binding site" evidence="7 8">
    <location>
        <position position="105"/>
    </location>
    <ligand>
        <name>S-adenosyl-L-methionine</name>
        <dbReference type="ChEBI" id="CHEBI:59789"/>
    </ligand>
</feature>
<dbReference type="GO" id="GO:0003723">
    <property type="term" value="F:RNA binding"/>
    <property type="evidence" value="ECO:0007669"/>
    <property type="project" value="UniProtKB-UniRule"/>
</dbReference>
<dbReference type="Pfam" id="PF00398">
    <property type="entry name" value="RrnaAD"/>
    <property type="match status" value="1"/>
</dbReference>
<feature type="binding site" evidence="7 8">
    <location>
        <position position="37"/>
    </location>
    <ligand>
        <name>S-adenosyl-L-methionine</name>
        <dbReference type="ChEBI" id="CHEBI:59789"/>
    </ligand>
</feature>
<keyword evidence="5 7" id="KW-0949">S-adenosyl-L-methionine</keyword>
<dbReference type="GO" id="GO:0005829">
    <property type="term" value="C:cytosol"/>
    <property type="evidence" value="ECO:0007669"/>
    <property type="project" value="TreeGrafter"/>
</dbReference>
<evidence type="ECO:0000256" key="4">
    <source>
        <dbReference type="ARBA" id="ARBA00022679"/>
    </source>
</evidence>
<dbReference type="InterPro" id="IPR023165">
    <property type="entry name" value="rRNA_Ade_diMease-like_C"/>
</dbReference>
<evidence type="ECO:0000256" key="6">
    <source>
        <dbReference type="ARBA" id="ARBA00022884"/>
    </source>
</evidence>
<dbReference type="AlphaFoldDB" id="A0A084EP66"/>
<dbReference type="InterPro" id="IPR011530">
    <property type="entry name" value="rRNA_adenine_dimethylase"/>
</dbReference>
<evidence type="ECO:0000313" key="11">
    <source>
        <dbReference type="Proteomes" id="UP000028533"/>
    </source>
</evidence>
<feature type="binding site" evidence="7 8">
    <location>
        <position position="58"/>
    </location>
    <ligand>
        <name>S-adenosyl-L-methionine</name>
        <dbReference type="ChEBI" id="CHEBI:59789"/>
    </ligand>
</feature>
<feature type="domain" description="Ribosomal RNA adenine methylase transferase N-terminal" evidence="9">
    <location>
        <begin position="17"/>
        <end position="190"/>
    </location>
</feature>
<dbReference type="HAMAP" id="MF_00607">
    <property type="entry name" value="16SrRNA_methyltr_A"/>
    <property type="match status" value="1"/>
</dbReference>
<evidence type="ECO:0000256" key="7">
    <source>
        <dbReference type="HAMAP-Rule" id="MF_00607"/>
    </source>
</evidence>